<keyword evidence="2" id="KW-0282">Flagellum</keyword>
<organism evidence="2 3">
    <name type="scientific">Tunturiibacter empetritectus</name>
    <dbReference type="NCBI Taxonomy" id="3069691"/>
    <lineage>
        <taxon>Bacteria</taxon>
        <taxon>Pseudomonadati</taxon>
        <taxon>Acidobacteriota</taxon>
        <taxon>Terriglobia</taxon>
        <taxon>Terriglobales</taxon>
        <taxon>Acidobacteriaceae</taxon>
        <taxon>Tunturiibacter</taxon>
    </lineage>
</organism>
<dbReference type="GO" id="GO:0005198">
    <property type="term" value="F:structural molecule activity"/>
    <property type="evidence" value="ECO:0007669"/>
    <property type="project" value="InterPro"/>
</dbReference>
<name>A0A7W8IEH9_9BACT</name>
<keyword evidence="3" id="KW-1185">Reference proteome</keyword>
<dbReference type="AlphaFoldDB" id="A0A7W8IEH9"/>
<dbReference type="InterPro" id="IPR001029">
    <property type="entry name" value="Flagellin_N"/>
</dbReference>
<dbReference type="SUPFAM" id="SSF64518">
    <property type="entry name" value="Phase 1 flagellin"/>
    <property type="match status" value="1"/>
</dbReference>
<dbReference type="GO" id="GO:0009424">
    <property type="term" value="C:bacterial-type flagellum hook"/>
    <property type="evidence" value="ECO:0007669"/>
    <property type="project" value="InterPro"/>
</dbReference>
<dbReference type="InterPro" id="IPR013384">
    <property type="entry name" value="Flagell_FlgL"/>
</dbReference>
<sequence>MRVDPTYLSSLTGALNQSSSTINNLTSELSSGLSIQSLQDNPVAVAQSALLASQIEQADTFVQSATGVGSRLQVADSTLGDVVTQINQALSLAVQGNNGTQNTSNNASVAQALSGILTEVVSLANTSYQGQYLFSGSQGSVQPFTLNTAAVPPTATYAGDTNVQTVEVPGGQKLPINLPGSSVFGSGATGIVGALSQLIGDISSGASTASITTDTAALTTALGQLSDQRQTLDSSLSRLNSASTFAQTSESQLLVAQSTLVSANPEQVATQLSAAETQHQALLSVISNLGNQEDLFQRMR</sequence>
<reference evidence="2" key="1">
    <citation type="submission" date="2020-08" db="EMBL/GenBank/DDBJ databases">
        <title>Genomic Encyclopedia of Type Strains, Phase IV (KMG-V): Genome sequencing to study the core and pangenomes of soil and plant-associated prokaryotes.</title>
        <authorList>
            <person name="Whitman W."/>
        </authorList>
    </citation>
    <scope>NUCLEOTIDE SEQUENCE [LARGE SCALE GENOMIC DNA]</scope>
    <source>
        <strain evidence="2">M8UP27</strain>
    </source>
</reference>
<gene>
    <name evidence="2" type="ORF">HDF09_000341</name>
</gene>
<keyword evidence="2" id="KW-0966">Cell projection</keyword>
<accession>A0A7W8IEH9</accession>
<protein>
    <submittedName>
        <fullName evidence="2">Flagellar hook-associated protein 3 FlgL</fullName>
    </submittedName>
</protein>
<dbReference type="EMBL" id="JACHDY010000001">
    <property type="protein sequence ID" value="MBB5315691.1"/>
    <property type="molecule type" value="Genomic_DNA"/>
</dbReference>
<dbReference type="PANTHER" id="PTHR42792">
    <property type="entry name" value="FLAGELLIN"/>
    <property type="match status" value="1"/>
</dbReference>
<evidence type="ECO:0000313" key="2">
    <source>
        <dbReference type="EMBL" id="MBB5315691.1"/>
    </source>
</evidence>
<dbReference type="InterPro" id="IPR001492">
    <property type="entry name" value="Flagellin"/>
</dbReference>
<dbReference type="Pfam" id="PF00669">
    <property type="entry name" value="Flagellin_N"/>
    <property type="match status" value="1"/>
</dbReference>
<evidence type="ECO:0000313" key="3">
    <source>
        <dbReference type="Proteomes" id="UP000568106"/>
    </source>
</evidence>
<feature type="domain" description="Flagellin N-terminal" evidence="1">
    <location>
        <begin position="14"/>
        <end position="138"/>
    </location>
</feature>
<dbReference type="NCBIfam" id="TIGR02550">
    <property type="entry name" value="flagell_flgL"/>
    <property type="match status" value="1"/>
</dbReference>
<dbReference type="GO" id="GO:0071973">
    <property type="term" value="P:bacterial-type flagellum-dependent cell motility"/>
    <property type="evidence" value="ECO:0007669"/>
    <property type="project" value="InterPro"/>
</dbReference>
<comment type="caution">
    <text evidence="2">The sequence shown here is derived from an EMBL/GenBank/DDBJ whole genome shotgun (WGS) entry which is preliminary data.</text>
</comment>
<dbReference type="Gene3D" id="1.20.1330.10">
    <property type="entry name" value="f41 fragment of flagellin, N-terminal domain"/>
    <property type="match status" value="1"/>
</dbReference>
<evidence type="ECO:0000259" key="1">
    <source>
        <dbReference type="Pfam" id="PF00669"/>
    </source>
</evidence>
<dbReference type="Proteomes" id="UP000568106">
    <property type="component" value="Unassembled WGS sequence"/>
</dbReference>
<proteinExistence type="predicted"/>
<dbReference type="PANTHER" id="PTHR42792:SF1">
    <property type="entry name" value="FLAGELLAR HOOK-ASSOCIATED PROTEIN 3"/>
    <property type="match status" value="1"/>
</dbReference>
<keyword evidence="2" id="KW-0969">Cilium</keyword>